<dbReference type="Gene3D" id="1.10.2020.10">
    <property type="entry name" value="uronate isomerase, domain 2, chain A"/>
    <property type="match status" value="1"/>
</dbReference>
<keyword evidence="1" id="KW-0413">Isomerase</keyword>
<dbReference type="InterPro" id="IPR032466">
    <property type="entry name" value="Metal_Hydrolase"/>
</dbReference>
<gene>
    <name evidence="1" type="ORF">D7M11_21570</name>
</gene>
<evidence type="ECO:0000313" key="2">
    <source>
        <dbReference type="Proteomes" id="UP000282311"/>
    </source>
</evidence>
<dbReference type="Gene3D" id="3.20.20.140">
    <property type="entry name" value="Metal-dependent hydrolases"/>
    <property type="match status" value="1"/>
</dbReference>
<dbReference type="AlphaFoldDB" id="A0A3B0C3K8"/>
<comment type="caution">
    <text evidence="1">The sequence shown here is derived from an EMBL/GenBank/DDBJ whole genome shotgun (WGS) entry which is preliminary data.</text>
</comment>
<dbReference type="Proteomes" id="UP000282311">
    <property type="component" value="Unassembled WGS sequence"/>
</dbReference>
<dbReference type="EMBL" id="RBAH01000017">
    <property type="protein sequence ID" value="RKN78964.1"/>
    <property type="molecule type" value="Genomic_DNA"/>
</dbReference>
<name>A0A3B0C3K8_9BACL</name>
<proteinExistence type="predicted"/>
<evidence type="ECO:0000313" key="1">
    <source>
        <dbReference type="EMBL" id="RKN78964.1"/>
    </source>
</evidence>
<organism evidence="1 2">
    <name type="scientific">Paenibacillus ginsengarvi</name>
    <dbReference type="NCBI Taxonomy" id="400777"/>
    <lineage>
        <taxon>Bacteria</taxon>
        <taxon>Bacillati</taxon>
        <taxon>Bacillota</taxon>
        <taxon>Bacilli</taxon>
        <taxon>Bacillales</taxon>
        <taxon>Paenibacillaceae</taxon>
        <taxon>Paenibacillus</taxon>
    </lineage>
</organism>
<reference evidence="1 2" key="1">
    <citation type="journal article" date="2007" name="Int. J. Syst. Evol. Microbiol.">
        <title>Paenibacillus ginsengarvi sp. nov., isolated from soil from ginseng cultivation.</title>
        <authorList>
            <person name="Yoon M.H."/>
            <person name="Ten L.N."/>
            <person name="Im W.T."/>
        </authorList>
    </citation>
    <scope>NUCLEOTIDE SEQUENCE [LARGE SCALE GENOMIC DNA]</scope>
    <source>
        <strain evidence="1 2">KCTC 13059</strain>
    </source>
</reference>
<dbReference type="SUPFAM" id="SSF51556">
    <property type="entry name" value="Metallo-dependent hydrolases"/>
    <property type="match status" value="1"/>
</dbReference>
<protein>
    <submittedName>
        <fullName evidence="1">Glucuronate isomerase</fullName>
    </submittedName>
</protein>
<sequence length="426" mass="49333">MAIHSKEELRSFVRETVRSTPISDIHTHLFTEDFDGLLLWGIDELLTYHYLVAETFRFHPDLAYETFWAMSKKEQADLVWQTLFIEHSPYSEACRGVLTVLNRLGLDVASRDLEAYRAFFASKSTSEYIDLVFKLSGVHNVCMTNDPFVDAEREGWATIDNVDPRFHTALRIDPLLMQWEEKTWERLQEWGYDVEQQVTDKTVEGIREFLRVWIRKMNPLYMAVSLPPSFRYPEQSARGAIIEKCILPVAREFDIPFAMMIGVNKRVNPALGDAGDSVGLSDVRVVEQLCAMHPDNKFLCTMLARENQHGLAVAARKFRNLHVFGCWWFLNNPSLIEEMTRMRFELLGTSVTPQHSDCRVLDQLLYKWDHSRDIIANVLADKYCDLLDTGWKLKKKEIRRDVSDLFGGAFWRFLGKPNPVEAVANV</sequence>
<dbReference type="OrthoDB" id="2370360at2"/>
<dbReference type="RefSeq" id="WP_120749333.1">
    <property type="nucleotide sequence ID" value="NZ_RBAH01000017.1"/>
</dbReference>
<accession>A0A3B0C3K8</accession>
<dbReference type="GO" id="GO:0016853">
    <property type="term" value="F:isomerase activity"/>
    <property type="evidence" value="ECO:0007669"/>
    <property type="project" value="UniProtKB-KW"/>
</dbReference>
<keyword evidence="2" id="KW-1185">Reference proteome</keyword>